<sequence>MEGILRYHVRATGALGASSGTCVLLIFVCATEPLAGSGALRIRTTLTQLRTNKRAYWMGCLNESICLWCICLCLGSNLALPTTVPLAFDLYNLQDEMYVKLMSYHLVLRRFSTNHLVRITLDRPPLVKYYRVIYIYLPLYFVPPCIRPSDVA</sequence>
<gene>
    <name evidence="2" type="ORF">BJ875DRAFT_196221</name>
</gene>
<evidence type="ECO:0000313" key="2">
    <source>
        <dbReference type="EMBL" id="KAG9229465.1"/>
    </source>
</evidence>
<protein>
    <submittedName>
        <fullName evidence="2">Uncharacterized protein</fullName>
    </submittedName>
</protein>
<keyword evidence="3" id="KW-1185">Reference proteome</keyword>
<dbReference type="EMBL" id="MU251766">
    <property type="protein sequence ID" value="KAG9229465.1"/>
    <property type="molecule type" value="Genomic_DNA"/>
</dbReference>
<keyword evidence="1" id="KW-0472">Membrane</keyword>
<keyword evidence="1" id="KW-0812">Transmembrane</keyword>
<feature type="transmembrane region" description="Helical" evidence="1">
    <location>
        <begin position="12"/>
        <end position="35"/>
    </location>
</feature>
<evidence type="ECO:0000256" key="1">
    <source>
        <dbReference type="SAM" id="Phobius"/>
    </source>
</evidence>
<keyword evidence="1" id="KW-1133">Transmembrane helix</keyword>
<organism evidence="2 3">
    <name type="scientific">Amylocarpus encephaloides</name>
    <dbReference type="NCBI Taxonomy" id="45428"/>
    <lineage>
        <taxon>Eukaryota</taxon>
        <taxon>Fungi</taxon>
        <taxon>Dikarya</taxon>
        <taxon>Ascomycota</taxon>
        <taxon>Pezizomycotina</taxon>
        <taxon>Leotiomycetes</taxon>
        <taxon>Helotiales</taxon>
        <taxon>Helotiales incertae sedis</taxon>
        <taxon>Amylocarpus</taxon>
    </lineage>
</organism>
<accession>A0A9P7Y974</accession>
<dbReference type="Proteomes" id="UP000824998">
    <property type="component" value="Unassembled WGS sequence"/>
</dbReference>
<name>A0A9P7Y974_9HELO</name>
<comment type="caution">
    <text evidence="2">The sequence shown here is derived from an EMBL/GenBank/DDBJ whole genome shotgun (WGS) entry which is preliminary data.</text>
</comment>
<dbReference type="AlphaFoldDB" id="A0A9P7Y974"/>
<reference evidence="2" key="1">
    <citation type="journal article" date="2021" name="IMA Fungus">
        <title>Genomic characterization of three marine fungi, including Emericellopsis atlantica sp. nov. with signatures of a generalist lifestyle and marine biomass degradation.</title>
        <authorList>
            <person name="Hagestad O.C."/>
            <person name="Hou L."/>
            <person name="Andersen J.H."/>
            <person name="Hansen E.H."/>
            <person name="Altermark B."/>
            <person name="Li C."/>
            <person name="Kuhnert E."/>
            <person name="Cox R.J."/>
            <person name="Crous P.W."/>
            <person name="Spatafora J.W."/>
            <person name="Lail K."/>
            <person name="Amirebrahimi M."/>
            <person name="Lipzen A."/>
            <person name="Pangilinan J."/>
            <person name="Andreopoulos W."/>
            <person name="Hayes R.D."/>
            <person name="Ng V."/>
            <person name="Grigoriev I.V."/>
            <person name="Jackson S.A."/>
            <person name="Sutton T.D.S."/>
            <person name="Dobson A.D.W."/>
            <person name="Rama T."/>
        </authorList>
    </citation>
    <scope>NUCLEOTIDE SEQUENCE</scope>
    <source>
        <strain evidence="2">TRa018bII</strain>
    </source>
</reference>
<evidence type="ECO:0000313" key="3">
    <source>
        <dbReference type="Proteomes" id="UP000824998"/>
    </source>
</evidence>
<proteinExistence type="predicted"/>